<feature type="domain" description="NACHT" evidence="3">
    <location>
        <begin position="282"/>
        <end position="608"/>
    </location>
</feature>
<dbReference type="SUPFAM" id="SSF52540">
    <property type="entry name" value="P-loop containing nucleoside triphosphate hydrolases"/>
    <property type="match status" value="1"/>
</dbReference>
<proteinExistence type="predicted"/>
<gene>
    <name evidence="4" type="ORF">BAY60_25845</name>
</gene>
<evidence type="ECO:0000259" key="3">
    <source>
        <dbReference type="PROSITE" id="PS50837"/>
    </source>
</evidence>
<accession>A0A2V4AKT6</accession>
<organism evidence="4 5">
    <name type="scientific">Prauserella muralis</name>
    <dbReference type="NCBI Taxonomy" id="588067"/>
    <lineage>
        <taxon>Bacteria</taxon>
        <taxon>Bacillati</taxon>
        <taxon>Actinomycetota</taxon>
        <taxon>Actinomycetes</taxon>
        <taxon>Pseudonocardiales</taxon>
        <taxon>Pseudonocardiaceae</taxon>
        <taxon>Prauserella</taxon>
    </lineage>
</organism>
<dbReference type="Pfam" id="PF05729">
    <property type="entry name" value="NACHT"/>
    <property type="match status" value="1"/>
</dbReference>
<evidence type="ECO:0000313" key="4">
    <source>
        <dbReference type="EMBL" id="PXY20921.1"/>
    </source>
</evidence>
<dbReference type="PANTHER" id="PTHR46844">
    <property type="entry name" value="SLR5058 PROTEIN"/>
    <property type="match status" value="1"/>
</dbReference>
<dbReference type="OrthoDB" id="135105at2"/>
<dbReference type="GO" id="GO:0005524">
    <property type="term" value="F:ATP binding"/>
    <property type="evidence" value="ECO:0007669"/>
    <property type="project" value="UniProtKB-KW"/>
</dbReference>
<reference evidence="4 5" key="1">
    <citation type="submission" date="2016-07" db="EMBL/GenBank/DDBJ databases">
        <title>Draft genome sequence of Prauserella muralis DSM 45305, isolated from a mould-covered wall in an indoor environment.</title>
        <authorList>
            <person name="Ruckert C."/>
            <person name="Albersmeier A."/>
            <person name="Jiang C.-L."/>
            <person name="Jiang Y."/>
            <person name="Kalinowski J."/>
            <person name="Schneider O."/>
            <person name="Winkler A."/>
            <person name="Zotchev S.B."/>
        </authorList>
    </citation>
    <scope>NUCLEOTIDE SEQUENCE [LARGE SCALE GENOMIC DNA]</scope>
    <source>
        <strain evidence="4 5">DSM 45305</strain>
    </source>
</reference>
<dbReference type="InterPro" id="IPR027417">
    <property type="entry name" value="P-loop_NTPase"/>
</dbReference>
<dbReference type="Gene3D" id="3.80.10.10">
    <property type="entry name" value="Ribonuclease Inhibitor"/>
    <property type="match status" value="1"/>
</dbReference>
<dbReference type="PROSITE" id="PS50837">
    <property type="entry name" value="NACHT"/>
    <property type="match status" value="1"/>
</dbReference>
<sequence length="1057" mass="115872">MTGVEAAALRLGGAVASHAARSWLQRRRDRFNRSATLGELAEAELGSPLQRRKLDNLVERIGHQVTEQLEPVIAERFAALPDNEATAAVLAVVDTLADADLSDEALLAADADPEVLARRLREQFPLRPASAALAEASWPLFELALDLACRHLVQVVRHLPSFAPRALAEALGRLSRQTEQLDELLSRVPTTSLYAPEGTDHDAEFRAEYLRLLAATLDRLKLVGLPADEQPRLALTVTYLSLSVSTGAGTGSRPRQDEWFEQLAEQGRAEGVPVESALGGADRILLRGDAGSGKTTLLNWLAVTAARRGFSGALAGWNGSVPFPIRLRGLAEGPLPGPEDFVAHAAKPLAGAMPRGWAHRVLTSGRALVLVDGVDEVPAARRRDVKAWLRELVTAFPETRVVVTARTAAADHGWLAEERFTTATLEPLSPSGVLAFVARWHEAAAAGGATGTDAAERRLRGQLERPHLRELAASPLLCALLSALNLAHHSELPRNRMDLYARALTMLLHLRDAERGITGPLADPEKRVLLRDLAWRLTLANRIELTRDDALGHVERKLPAMPTVDAEPDTVLDHLLERSGVLREPVPGRVDFVHRTFQEYLAADEAVQQHHVGTLVAHAHLDTWWDTVVMACGHATARQAGELLTGLLDRADEERRHARRLRLVAAACLETVRDLDPEVHARIDAVIARHLVPPRSLRETASLAGVGHRILRYLPEDVRDLSQARAAACARTAALTGAAEALPLLARYARDRRTEVQAEVIEGWQYFDPERYADAVLADAPLISGTVYVRSRRCARHTSRLRHLQRSALLLYDEQIEDLRTLDGTPHLVFLDASCAATQVDVAPLARHATLSHVGLNGAERFTGLDALRELGGLQTLRLRPLSPWRDVGFLRALRTLRFVTLERTAQLPELNALADLPDLGRIALYDYSGRALANTTSLPDVTRVSLQHPADEQGLTAALSTFPNVADANLGFFSDPDLSLLAEWPVEDLLLRHSRITDLRPLARLPRLRKLFLSRVAGDPDLSPLADLHLDLRISRGDRYPGLDRLGPGVTVRYVD</sequence>
<dbReference type="Gene3D" id="3.40.50.300">
    <property type="entry name" value="P-loop containing nucleotide triphosphate hydrolases"/>
    <property type="match status" value="1"/>
</dbReference>
<dbReference type="AlphaFoldDB" id="A0A2V4AKT6"/>
<evidence type="ECO:0000256" key="2">
    <source>
        <dbReference type="ARBA" id="ARBA00022840"/>
    </source>
</evidence>
<dbReference type="InterPro" id="IPR007111">
    <property type="entry name" value="NACHT_NTPase"/>
</dbReference>
<keyword evidence="2 4" id="KW-0067">ATP-binding</keyword>
<keyword evidence="5" id="KW-1185">Reference proteome</keyword>
<keyword evidence="1" id="KW-0547">Nucleotide-binding</keyword>
<dbReference type="SUPFAM" id="SSF52058">
    <property type="entry name" value="L domain-like"/>
    <property type="match status" value="1"/>
</dbReference>
<dbReference type="PANTHER" id="PTHR46844:SF1">
    <property type="entry name" value="SLR5058 PROTEIN"/>
    <property type="match status" value="1"/>
</dbReference>
<name>A0A2V4AKT6_9PSEU</name>
<dbReference type="InterPro" id="IPR032675">
    <property type="entry name" value="LRR_dom_sf"/>
</dbReference>
<evidence type="ECO:0000256" key="1">
    <source>
        <dbReference type="ARBA" id="ARBA00022741"/>
    </source>
</evidence>
<dbReference type="Pfam" id="PF22733">
    <property type="entry name" value="NNH1"/>
    <property type="match status" value="1"/>
</dbReference>
<evidence type="ECO:0000313" key="5">
    <source>
        <dbReference type="Proteomes" id="UP000249915"/>
    </source>
</evidence>
<dbReference type="InterPro" id="IPR054547">
    <property type="entry name" value="NNH1"/>
</dbReference>
<dbReference type="EMBL" id="MASW01000006">
    <property type="protein sequence ID" value="PXY20921.1"/>
    <property type="molecule type" value="Genomic_DNA"/>
</dbReference>
<comment type="caution">
    <text evidence="4">The sequence shown here is derived from an EMBL/GenBank/DDBJ whole genome shotgun (WGS) entry which is preliminary data.</text>
</comment>
<dbReference type="Proteomes" id="UP000249915">
    <property type="component" value="Unassembled WGS sequence"/>
</dbReference>
<protein>
    <submittedName>
        <fullName evidence="4">ATP-binding protein</fullName>
    </submittedName>
</protein>